<proteinExistence type="predicted"/>
<reference evidence="1 2" key="1">
    <citation type="submission" date="2018-08" db="EMBL/GenBank/DDBJ databases">
        <title>Meiothermus roseus NBRC 110900 genome sequencing project.</title>
        <authorList>
            <person name="Da Costa M.S."/>
            <person name="Albuquerque L."/>
            <person name="Raposo P."/>
            <person name="Froufe H.J.C."/>
            <person name="Barroso C.S."/>
            <person name="Egas C."/>
        </authorList>
    </citation>
    <scope>NUCLEOTIDE SEQUENCE [LARGE SCALE GENOMIC DNA]</scope>
    <source>
        <strain evidence="1 2">NBRC 110900</strain>
    </source>
</reference>
<evidence type="ECO:0000313" key="1">
    <source>
        <dbReference type="EMBL" id="RIH84950.1"/>
    </source>
</evidence>
<sequence length="59" mass="6688">MGAGEVGRFWLDTSLVLRLLTGEPPELAQKALEVFREAEAGKYGQRRLRPWRNFSTGKP</sequence>
<protein>
    <submittedName>
        <fullName evidence="1">Uncharacterized protein</fullName>
    </submittedName>
</protein>
<dbReference type="Proteomes" id="UP000265341">
    <property type="component" value="Unassembled WGS sequence"/>
</dbReference>
<dbReference type="RefSeq" id="WP_182482792.1">
    <property type="nucleotide sequence ID" value="NZ_QWLA01000049.1"/>
</dbReference>
<name>A0A399ENB6_9DEIN</name>
<keyword evidence="2" id="KW-1185">Reference proteome</keyword>
<organism evidence="1 2">
    <name type="scientific">Calidithermus roseus</name>
    <dbReference type="NCBI Taxonomy" id="1644118"/>
    <lineage>
        <taxon>Bacteria</taxon>
        <taxon>Thermotogati</taxon>
        <taxon>Deinococcota</taxon>
        <taxon>Deinococci</taxon>
        <taxon>Thermales</taxon>
        <taxon>Thermaceae</taxon>
        <taxon>Calidithermus</taxon>
    </lineage>
</organism>
<accession>A0A399ENB6</accession>
<evidence type="ECO:0000313" key="2">
    <source>
        <dbReference type="Proteomes" id="UP000265341"/>
    </source>
</evidence>
<gene>
    <name evidence="1" type="ORF">Mrose_02418</name>
</gene>
<comment type="caution">
    <text evidence="1">The sequence shown here is derived from an EMBL/GenBank/DDBJ whole genome shotgun (WGS) entry which is preliminary data.</text>
</comment>
<dbReference type="EMBL" id="QWLA01000049">
    <property type="protein sequence ID" value="RIH84950.1"/>
    <property type="molecule type" value="Genomic_DNA"/>
</dbReference>
<dbReference type="AlphaFoldDB" id="A0A399ENB6"/>